<evidence type="ECO:0000256" key="1">
    <source>
        <dbReference type="SAM" id="SignalP"/>
    </source>
</evidence>
<evidence type="ECO:0000313" key="2">
    <source>
        <dbReference type="EMBL" id="PKY02373.1"/>
    </source>
</evidence>
<dbReference type="RefSeq" id="XP_024690967.1">
    <property type="nucleotide sequence ID" value="XM_024840413.1"/>
</dbReference>
<dbReference type="VEuPathDB" id="FungiDB:P168DRAFT_320913"/>
<reference evidence="2" key="1">
    <citation type="submission" date="2016-12" db="EMBL/GenBank/DDBJ databases">
        <title>The genomes of Aspergillus section Nigri reveals drivers in fungal speciation.</title>
        <authorList>
            <consortium name="DOE Joint Genome Institute"/>
            <person name="Vesth T.C."/>
            <person name="Nybo J."/>
            <person name="Theobald S."/>
            <person name="Brandl J."/>
            <person name="Frisvad J.C."/>
            <person name="Nielsen K.F."/>
            <person name="Lyhne E.K."/>
            <person name="Kogle M.E."/>
            <person name="Kuo A."/>
            <person name="Riley R."/>
            <person name="Clum A."/>
            <person name="Nolan M."/>
            <person name="Lipzen A."/>
            <person name="Salamov A."/>
            <person name="Henrissat B."/>
            <person name="Wiebenga A."/>
            <person name="De vries R.P."/>
            <person name="Grigoriev I.V."/>
            <person name="Mortensen U.H."/>
            <person name="Andersen M.R."/>
            <person name="Baker S.E."/>
        </authorList>
    </citation>
    <scope>NUCLEOTIDE SEQUENCE</scope>
    <source>
        <strain evidence="2">IBT 28561</strain>
    </source>
</reference>
<dbReference type="GeneID" id="36547937"/>
<keyword evidence="3" id="KW-1185">Reference proteome</keyword>
<name>A0A2I1CXM8_ASPC2</name>
<evidence type="ECO:0000313" key="3">
    <source>
        <dbReference type="Proteomes" id="UP000234254"/>
    </source>
</evidence>
<proteinExistence type="predicted"/>
<evidence type="ECO:0008006" key="4">
    <source>
        <dbReference type="Google" id="ProtNLM"/>
    </source>
</evidence>
<sequence>MKLSIASIATLLSAVSAAAVPAASTAPALPKAFTLVAEGGYTLLTNGENIYFGGNGTDKEILILHSGPNGDLSYTQRNAVPTAFQNLFIVEKDVLPLGLTRPHSGALPEGANMTAFGVNERGFLTQGGKDWFAVDGYGENPVKEVYWYGRHSSTYKAAPLWVKECRGC</sequence>
<feature type="signal peptide" evidence="1">
    <location>
        <begin position="1"/>
        <end position="17"/>
    </location>
</feature>
<keyword evidence="1" id="KW-0732">Signal</keyword>
<feature type="chain" id="PRO_5014166851" description="Cell wall protein PhiA" evidence="1">
    <location>
        <begin position="18"/>
        <end position="168"/>
    </location>
</feature>
<organism evidence="2 3">
    <name type="scientific">Aspergillus campestris (strain IBT 28561)</name>
    <dbReference type="NCBI Taxonomy" id="1392248"/>
    <lineage>
        <taxon>Eukaryota</taxon>
        <taxon>Fungi</taxon>
        <taxon>Dikarya</taxon>
        <taxon>Ascomycota</taxon>
        <taxon>Pezizomycotina</taxon>
        <taxon>Eurotiomycetes</taxon>
        <taxon>Eurotiomycetidae</taxon>
        <taxon>Eurotiales</taxon>
        <taxon>Aspergillaceae</taxon>
        <taxon>Aspergillus</taxon>
        <taxon>Aspergillus subgen. Circumdati</taxon>
    </lineage>
</organism>
<protein>
    <recommendedName>
        <fullName evidence="4">Cell wall protein PhiA</fullName>
    </recommendedName>
</protein>
<dbReference type="AlphaFoldDB" id="A0A2I1CXM8"/>
<comment type="caution">
    <text evidence="2">The sequence shown here is derived from an EMBL/GenBank/DDBJ whole genome shotgun (WGS) entry which is preliminary data.</text>
</comment>
<dbReference type="Proteomes" id="UP000234254">
    <property type="component" value="Unassembled WGS sequence"/>
</dbReference>
<dbReference type="OrthoDB" id="5430620at2759"/>
<gene>
    <name evidence="2" type="ORF">P168DRAFT_320913</name>
</gene>
<dbReference type="EMBL" id="MSFM01000010">
    <property type="protein sequence ID" value="PKY02373.1"/>
    <property type="molecule type" value="Genomic_DNA"/>
</dbReference>
<accession>A0A2I1CXM8</accession>